<organism evidence="7 8">
    <name type="scientific">Hyaloscypha bicolor E</name>
    <dbReference type="NCBI Taxonomy" id="1095630"/>
    <lineage>
        <taxon>Eukaryota</taxon>
        <taxon>Fungi</taxon>
        <taxon>Dikarya</taxon>
        <taxon>Ascomycota</taxon>
        <taxon>Pezizomycotina</taxon>
        <taxon>Leotiomycetes</taxon>
        <taxon>Helotiales</taxon>
        <taxon>Hyaloscyphaceae</taxon>
        <taxon>Hyaloscypha</taxon>
        <taxon>Hyaloscypha bicolor</taxon>
    </lineage>
</organism>
<keyword evidence="3" id="KW-0813">Transport</keyword>
<dbReference type="AlphaFoldDB" id="A0A2J6TX81"/>
<accession>A0A2J6TX81</accession>
<sequence>MNGITPPIILESAAGFSISTSQYLISTSLIVSALLSALQITRLYLCGLNGMLACLCTVTPRSTFAQNTSVVALTRCANRKAGYAVCFFLAVMDISSKFAAALVAFPASVLGGTTTFLFSSVAISGIRPPQPCRSHVAPVSS</sequence>
<dbReference type="Proteomes" id="UP000235371">
    <property type="component" value="Unassembled WGS sequence"/>
</dbReference>
<dbReference type="InterPro" id="IPR006043">
    <property type="entry name" value="NCS2"/>
</dbReference>
<gene>
    <name evidence="7" type="ORF">K444DRAFT_606532</name>
</gene>
<evidence type="ECO:0000256" key="3">
    <source>
        <dbReference type="ARBA" id="ARBA00022448"/>
    </source>
</evidence>
<evidence type="ECO:0000256" key="2">
    <source>
        <dbReference type="ARBA" id="ARBA00008821"/>
    </source>
</evidence>
<dbReference type="GO" id="GO:0042907">
    <property type="term" value="F:xanthine transmembrane transporter activity"/>
    <property type="evidence" value="ECO:0007669"/>
    <property type="project" value="TreeGrafter"/>
</dbReference>
<evidence type="ECO:0000313" key="7">
    <source>
        <dbReference type="EMBL" id="PMD67623.1"/>
    </source>
</evidence>
<evidence type="ECO:0000256" key="1">
    <source>
        <dbReference type="ARBA" id="ARBA00004141"/>
    </source>
</evidence>
<dbReference type="PANTHER" id="PTHR42810">
    <property type="entry name" value="PURINE PERMEASE C1399.01C-RELATED"/>
    <property type="match status" value="1"/>
</dbReference>
<dbReference type="OrthoDB" id="5406386at2759"/>
<dbReference type="RefSeq" id="XP_024744527.1">
    <property type="nucleotide sequence ID" value="XM_024879011.1"/>
</dbReference>
<dbReference type="GO" id="GO:0005886">
    <property type="term" value="C:plasma membrane"/>
    <property type="evidence" value="ECO:0007669"/>
    <property type="project" value="TreeGrafter"/>
</dbReference>
<dbReference type="GO" id="GO:0000324">
    <property type="term" value="C:fungal-type vacuole"/>
    <property type="evidence" value="ECO:0007669"/>
    <property type="project" value="TreeGrafter"/>
</dbReference>
<dbReference type="STRING" id="1095630.A0A2J6TX81"/>
<dbReference type="GeneID" id="36587088"/>
<dbReference type="InParanoid" id="A0A2J6TX81"/>
<keyword evidence="4" id="KW-0812">Transmembrane</keyword>
<evidence type="ECO:0000313" key="8">
    <source>
        <dbReference type="Proteomes" id="UP000235371"/>
    </source>
</evidence>
<dbReference type="EMBL" id="KZ613740">
    <property type="protein sequence ID" value="PMD67623.1"/>
    <property type="molecule type" value="Genomic_DNA"/>
</dbReference>
<reference evidence="7 8" key="1">
    <citation type="submission" date="2016-04" db="EMBL/GenBank/DDBJ databases">
        <title>A degradative enzymes factory behind the ericoid mycorrhizal symbiosis.</title>
        <authorList>
            <consortium name="DOE Joint Genome Institute"/>
            <person name="Martino E."/>
            <person name="Morin E."/>
            <person name="Grelet G."/>
            <person name="Kuo A."/>
            <person name="Kohler A."/>
            <person name="Daghino S."/>
            <person name="Barry K."/>
            <person name="Choi C."/>
            <person name="Cichocki N."/>
            <person name="Clum A."/>
            <person name="Copeland A."/>
            <person name="Hainaut M."/>
            <person name="Haridas S."/>
            <person name="Labutti K."/>
            <person name="Lindquist E."/>
            <person name="Lipzen A."/>
            <person name="Khouja H.-R."/>
            <person name="Murat C."/>
            <person name="Ohm R."/>
            <person name="Olson A."/>
            <person name="Spatafora J."/>
            <person name="Veneault-Fourrey C."/>
            <person name="Henrissat B."/>
            <person name="Grigoriev I."/>
            <person name="Martin F."/>
            <person name="Perotto S."/>
        </authorList>
    </citation>
    <scope>NUCLEOTIDE SEQUENCE [LARGE SCALE GENOMIC DNA]</scope>
    <source>
        <strain evidence="7 8">E</strain>
    </source>
</reference>
<keyword evidence="5" id="KW-1133">Transmembrane helix</keyword>
<evidence type="ECO:0000256" key="5">
    <source>
        <dbReference type="ARBA" id="ARBA00022989"/>
    </source>
</evidence>
<comment type="subcellular location">
    <subcellularLocation>
        <location evidence="1">Membrane</location>
        <topology evidence="1">Multi-pass membrane protein</topology>
    </subcellularLocation>
</comment>
<keyword evidence="6" id="KW-0472">Membrane</keyword>
<proteinExistence type="inferred from homology"/>
<keyword evidence="8" id="KW-1185">Reference proteome</keyword>
<protein>
    <submittedName>
        <fullName evidence="7">Uncharacterized protein</fullName>
    </submittedName>
</protein>
<name>A0A2J6TX81_9HELO</name>
<comment type="similarity">
    <text evidence="2">Belongs to the nucleobase:cation symporter-2 (NCS2) (TC 2.A.40) family.</text>
</comment>
<dbReference type="PANTHER" id="PTHR42810:SF2">
    <property type="entry name" value="PURINE PERMEASE C1399.01C-RELATED"/>
    <property type="match status" value="1"/>
</dbReference>
<evidence type="ECO:0000256" key="4">
    <source>
        <dbReference type="ARBA" id="ARBA00022692"/>
    </source>
</evidence>
<dbReference type="Pfam" id="PF00860">
    <property type="entry name" value="Xan_ur_permease"/>
    <property type="match status" value="1"/>
</dbReference>
<evidence type="ECO:0000256" key="6">
    <source>
        <dbReference type="ARBA" id="ARBA00023136"/>
    </source>
</evidence>